<keyword evidence="5" id="KW-0333">Golgi apparatus</keyword>
<evidence type="ECO:0000256" key="7">
    <source>
        <dbReference type="ARBA" id="ARBA00023176"/>
    </source>
</evidence>
<feature type="domain" description="ENTH" evidence="9">
    <location>
        <begin position="30"/>
        <end position="166"/>
    </location>
</feature>
<dbReference type="Proteomes" id="UP001174677">
    <property type="component" value="Chromosome 13"/>
</dbReference>
<dbReference type="EMBL" id="JARPOI010000013">
    <property type="protein sequence ID" value="KAJ9162752.1"/>
    <property type="molecule type" value="Genomic_DNA"/>
</dbReference>
<keyword evidence="11" id="KW-1185">Reference proteome</keyword>
<evidence type="ECO:0000256" key="8">
    <source>
        <dbReference type="ARBA" id="ARBA00023329"/>
    </source>
</evidence>
<dbReference type="SUPFAM" id="SSF89009">
    <property type="entry name" value="GAT-like domain"/>
    <property type="match status" value="1"/>
</dbReference>
<dbReference type="PANTHER" id="PTHR22951:SF70">
    <property type="entry name" value="OS11G0244600 PROTEIN"/>
    <property type="match status" value="1"/>
</dbReference>
<dbReference type="InterPro" id="IPR048050">
    <property type="entry name" value="ANTH_N_plant"/>
</dbReference>
<dbReference type="InterPro" id="IPR014712">
    <property type="entry name" value="ANTH_dom_sf"/>
</dbReference>
<evidence type="ECO:0000256" key="2">
    <source>
        <dbReference type="ARBA" id="ARBA00004555"/>
    </source>
</evidence>
<organism evidence="10 11">
    <name type="scientific">Hevea brasiliensis</name>
    <name type="common">Para rubber tree</name>
    <name type="synonym">Siphonia brasiliensis</name>
    <dbReference type="NCBI Taxonomy" id="3981"/>
    <lineage>
        <taxon>Eukaryota</taxon>
        <taxon>Viridiplantae</taxon>
        <taxon>Streptophyta</taxon>
        <taxon>Embryophyta</taxon>
        <taxon>Tracheophyta</taxon>
        <taxon>Spermatophyta</taxon>
        <taxon>Magnoliopsida</taxon>
        <taxon>eudicotyledons</taxon>
        <taxon>Gunneridae</taxon>
        <taxon>Pentapetalae</taxon>
        <taxon>rosids</taxon>
        <taxon>fabids</taxon>
        <taxon>Malpighiales</taxon>
        <taxon>Euphorbiaceae</taxon>
        <taxon>Crotonoideae</taxon>
        <taxon>Micrandreae</taxon>
        <taxon>Hevea</taxon>
    </lineage>
</organism>
<name>A0ABQ9L9Q0_HEVBR</name>
<gene>
    <name evidence="10" type="ORF">P3X46_022502</name>
</gene>
<dbReference type="InterPro" id="IPR013809">
    <property type="entry name" value="ENTH"/>
</dbReference>
<dbReference type="PANTHER" id="PTHR22951">
    <property type="entry name" value="CLATHRIN ASSEMBLY PROTEIN"/>
    <property type="match status" value="1"/>
</dbReference>
<accession>A0ABQ9L9Q0</accession>
<dbReference type="SUPFAM" id="SSF48464">
    <property type="entry name" value="ENTH/VHS domain"/>
    <property type="match status" value="1"/>
</dbReference>
<evidence type="ECO:0000256" key="5">
    <source>
        <dbReference type="ARBA" id="ARBA00023034"/>
    </source>
</evidence>
<protein>
    <recommendedName>
        <fullName evidence="9">ENTH domain-containing protein</fullName>
    </recommendedName>
</protein>
<evidence type="ECO:0000256" key="3">
    <source>
        <dbReference type="ARBA" id="ARBA00004600"/>
    </source>
</evidence>
<comment type="subcellular location">
    <subcellularLocation>
        <location evidence="1">Cytoplasmic vesicle</location>
        <location evidence="1">Clathrin-coated vesicle</location>
    </subcellularLocation>
    <subcellularLocation>
        <location evidence="2">Golgi apparatus</location>
    </subcellularLocation>
    <subcellularLocation>
        <location evidence="3">Membrane</location>
        <location evidence="3">Clathrin-coated pit</location>
    </subcellularLocation>
</comment>
<dbReference type="Pfam" id="PF07651">
    <property type="entry name" value="ANTH"/>
    <property type="match status" value="1"/>
</dbReference>
<comment type="caution">
    <text evidence="10">The sequence shown here is derived from an EMBL/GenBank/DDBJ whole genome shotgun (WGS) entry which is preliminary data.</text>
</comment>
<evidence type="ECO:0000259" key="9">
    <source>
        <dbReference type="PROSITE" id="PS50942"/>
    </source>
</evidence>
<keyword evidence="4" id="KW-0254">Endocytosis</keyword>
<keyword evidence="6" id="KW-0472">Membrane</keyword>
<evidence type="ECO:0000256" key="4">
    <source>
        <dbReference type="ARBA" id="ARBA00022583"/>
    </source>
</evidence>
<evidence type="ECO:0000313" key="11">
    <source>
        <dbReference type="Proteomes" id="UP001174677"/>
    </source>
</evidence>
<dbReference type="Gene3D" id="1.20.58.150">
    <property type="entry name" value="ANTH domain"/>
    <property type="match status" value="1"/>
</dbReference>
<keyword evidence="7" id="KW-0168">Coated pit</keyword>
<evidence type="ECO:0000313" key="10">
    <source>
        <dbReference type="EMBL" id="KAJ9162752.1"/>
    </source>
</evidence>
<dbReference type="InterPro" id="IPR008942">
    <property type="entry name" value="ENTH_VHS"/>
</dbReference>
<evidence type="ECO:0000256" key="6">
    <source>
        <dbReference type="ARBA" id="ARBA00023136"/>
    </source>
</evidence>
<reference evidence="10" key="1">
    <citation type="journal article" date="2023" name="Plant Biotechnol. J.">
        <title>Chromosome-level wild Hevea brasiliensis genome provides new tools for genomic-assisted breeding and valuable loci to elevate rubber yield.</title>
        <authorList>
            <person name="Cheng H."/>
            <person name="Song X."/>
            <person name="Hu Y."/>
            <person name="Wu T."/>
            <person name="Yang Q."/>
            <person name="An Z."/>
            <person name="Feng S."/>
            <person name="Deng Z."/>
            <person name="Wu W."/>
            <person name="Zeng X."/>
            <person name="Tu M."/>
            <person name="Wang X."/>
            <person name="Huang H."/>
        </authorList>
    </citation>
    <scope>NUCLEOTIDE SEQUENCE</scope>
    <source>
        <strain evidence="10">MT/VB/25A 57/8</strain>
    </source>
</reference>
<dbReference type="PROSITE" id="PS50942">
    <property type="entry name" value="ENTH"/>
    <property type="match status" value="1"/>
</dbReference>
<dbReference type="InterPro" id="IPR011417">
    <property type="entry name" value="ANTH_dom"/>
</dbReference>
<dbReference type="Gene3D" id="1.25.40.90">
    <property type="match status" value="1"/>
</dbReference>
<dbReference type="InterPro" id="IPR045192">
    <property type="entry name" value="AP180-like"/>
</dbReference>
<sequence>MRVDIQGKLKLAIGTVKDHAAIGKAMIYNHEGKCFSDIEIAVVRATAHDNVPIDDKHMHQILFLVSNAPGSVPFLAERISRRLSKTKDPLVALKSLLLIHRILRGGNRYFEQQLRCSHISGHLQISTCWFFRTSNFSSDPCVSFLHKYAAYLEERIGWVINQAGKLEPVNVLSQGLQFKSYDEKWIDMIFRELPKCQVFIDKVLDCSPIHILPSDNLAQAAMSNTLKESFQVYMTYCEGIAALVNMFFDFTMPARALACQILQRASQQSQKLHNLYENCKRIIDNKNLEYPIVQIISMDHVKTLEQCSKYHSPILECLANKPTKLKAKGDQKDHATNNFSLSSALFSCTLETKISKVWVVFEDEDHHENFPCQQAK</sequence>
<dbReference type="CDD" id="cd16987">
    <property type="entry name" value="ANTH_N_AP180_plant"/>
    <property type="match status" value="1"/>
</dbReference>
<evidence type="ECO:0000256" key="1">
    <source>
        <dbReference type="ARBA" id="ARBA00004132"/>
    </source>
</evidence>
<keyword evidence="8" id="KW-0968">Cytoplasmic vesicle</keyword>
<dbReference type="SMART" id="SM00273">
    <property type="entry name" value="ENTH"/>
    <property type="match status" value="1"/>
</dbReference>
<proteinExistence type="predicted"/>